<accession>A0A4Y6EML3</accession>
<name>A0A4Y6EML3_9CAUD</name>
<reference evidence="1 2" key="1">
    <citation type="submission" date="2019-05" db="EMBL/GenBank/DDBJ databases">
        <authorList>
            <person name="Plymale R.C."/>
            <person name="Garlena R.A."/>
            <person name="Russell D.A."/>
            <person name="Pope W.H."/>
            <person name="Jacobs-Sera D."/>
            <person name="Hatfull G.F."/>
        </authorList>
    </citation>
    <scope>NUCLEOTIDE SEQUENCE [LARGE SCALE GENOMIC DNA]</scope>
</reference>
<evidence type="ECO:0000313" key="2">
    <source>
        <dbReference type="Proteomes" id="UP000317774"/>
    </source>
</evidence>
<dbReference type="KEGG" id="vg:55619293"/>
<keyword evidence="2" id="KW-1185">Reference proteome</keyword>
<organism evidence="1 2">
    <name type="scientific">Mycobacterium phage ThetaBob</name>
    <dbReference type="NCBI Taxonomy" id="2588513"/>
    <lineage>
        <taxon>Viruses</taxon>
        <taxon>Duplodnaviria</taxon>
        <taxon>Heunggongvirae</taxon>
        <taxon>Uroviricota</taxon>
        <taxon>Caudoviricetes</taxon>
        <taxon>Gracegardnervirinae</taxon>
        <taxon>Thetabobvirus</taxon>
        <taxon>Thetabobvirus thetabob</taxon>
        <taxon>Mycobacterium virus ThetaBob</taxon>
    </lineage>
</organism>
<dbReference type="RefSeq" id="YP_009848866.1">
    <property type="nucleotide sequence ID" value="NC_048788.1"/>
</dbReference>
<evidence type="ECO:0000313" key="1">
    <source>
        <dbReference type="EMBL" id="QDF19933.1"/>
    </source>
</evidence>
<proteinExistence type="predicted"/>
<dbReference type="Proteomes" id="UP000317774">
    <property type="component" value="Segment"/>
</dbReference>
<dbReference type="EMBL" id="MK977709">
    <property type="protein sequence ID" value="QDF19933.1"/>
    <property type="molecule type" value="Genomic_DNA"/>
</dbReference>
<dbReference type="GeneID" id="55619293"/>
<gene>
    <name evidence="1" type="primary">47</name>
    <name evidence="1" type="ORF">SEA_THETABOB_47</name>
</gene>
<protein>
    <submittedName>
        <fullName evidence="1">Uncharacterized protein</fullName>
    </submittedName>
</protein>
<sequence length="287" mass="32785">MLCHGLHCTRNCQREHAYRVYPYCWRDTSDLRKHLHCQHRSCKTCGLIIRWSWVRAPPAPPAQSLFRFPSLSTSLHTIAKLHTRHLRYVYTVRTDVDLQQQLSTSVNACVRKKLAARLELADTHPHTQFPSLAHPTHSTGNVAGQDHSPCRINQNTQKPFTRKINWPRYDYTRRGTNHLATPAFTPGGEHTMLDGARDTTTEEQQRILNQIRAAFDYIPDNPKAKDGLRPWLGWQAEHMVPQLSSDDFTESELMALVGLLGPVFARTFACTLPGPQGRERPTLRAVI</sequence>